<feature type="region of interest" description="Disordered" evidence="9">
    <location>
        <begin position="1225"/>
        <end position="1247"/>
    </location>
</feature>
<evidence type="ECO:0000259" key="10">
    <source>
        <dbReference type="PROSITE" id="PS50808"/>
    </source>
</evidence>
<comment type="subcellular location">
    <subcellularLocation>
        <location evidence="1">Nucleus</location>
    </subcellularLocation>
</comment>
<feature type="region of interest" description="Disordered" evidence="9">
    <location>
        <begin position="470"/>
        <end position="497"/>
    </location>
</feature>
<dbReference type="GO" id="GO:0009791">
    <property type="term" value="P:post-embryonic development"/>
    <property type="evidence" value="ECO:0007669"/>
    <property type="project" value="UniProtKB-ARBA"/>
</dbReference>
<feature type="compositionally biased region" description="Polar residues" evidence="9">
    <location>
        <begin position="251"/>
        <end position="266"/>
    </location>
</feature>
<dbReference type="GO" id="GO:0005634">
    <property type="term" value="C:nucleus"/>
    <property type="evidence" value="ECO:0007669"/>
    <property type="project" value="UniProtKB-SubCell"/>
</dbReference>
<dbReference type="PANTHER" id="PTHR46481:SF10">
    <property type="entry name" value="ZINC FINGER BED DOMAIN-CONTAINING PROTEIN 39"/>
    <property type="match status" value="1"/>
</dbReference>
<protein>
    <recommendedName>
        <fullName evidence="10">BED-type domain-containing protein</fullName>
    </recommendedName>
</protein>
<evidence type="ECO:0000256" key="7">
    <source>
        <dbReference type="ARBA" id="ARBA00023242"/>
    </source>
</evidence>
<dbReference type="Pfam" id="PF02892">
    <property type="entry name" value="zf-BED"/>
    <property type="match status" value="3"/>
</dbReference>
<dbReference type="AlphaFoldDB" id="A0A553NCC8"/>
<keyword evidence="6" id="KW-0804">Transcription</keyword>
<dbReference type="EMBL" id="VCGU01000458">
    <property type="protein sequence ID" value="TRY63101.1"/>
    <property type="molecule type" value="Genomic_DNA"/>
</dbReference>
<dbReference type="STRING" id="6832.A0A553NCC8"/>
<organism evidence="11 12">
    <name type="scientific">Tigriopus californicus</name>
    <name type="common">Marine copepod</name>
    <dbReference type="NCBI Taxonomy" id="6832"/>
    <lineage>
        <taxon>Eukaryota</taxon>
        <taxon>Metazoa</taxon>
        <taxon>Ecdysozoa</taxon>
        <taxon>Arthropoda</taxon>
        <taxon>Crustacea</taxon>
        <taxon>Multicrustacea</taxon>
        <taxon>Hexanauplia</taxon>
        <taxon>Copepoda</taxon>
        <taxon>Harpacticoida</taxon>
        <taxon>Harpacticidae</taxon>
        <taxon>Tigriopus</taxon>
    </lineage>
</organism>
<dbReference type="InterPro" id="IPR036236">
    <property type="entry name" value="Znf_C2H2_sf"/>
</dbReference>
<feature type="domain" description="BED-type" evidence="10">
    <location>
        <begin position="424"/>
        <end position="475"/>
    </location>
</feature>
<sequence>MSWVWEYCRRVSGARPRAQCQVCWQTLATGNHGTSSLIRHLAAKHGLQAGPGGPPLAALTDPRDSPPARPAPSPAVWAWQHFQSLTPEAAMCQICQDILQESPRLQDATLSEHLLAQHQMESPPHSPARSPPASPQATEAAGPSTASTISSPSAQLPPSSPLTLQRPPTIIPLSECPPHRGTVSDYFQSLPNGQAQCQLCRDAVVIPKGHNPTELAAHLRLKHKIEPEHQAEIALTTDALSRSMSPPMCTLTPNHVGSDSEASSPPNEDPDFELDLQESDDSTATDPFPDNDLAASSSLRSQVWKYCIHLTAEVALCRFCQRIYRTTNGATTSLARHLKQMHSVNITLDTNVRRKSRNLSVAGSSDAQEPPDSAEPEAEDATLTPDDGSSPTTGEHQYAKAKVQADTPDASLNPGEKSFSSTRPNRSWVWRHFKSAGAKTAICTHCNTPFQTTNGTTTSLRRHLTRAHALIENEASGDKPIDDNENGGEGSERQPVDGDQLLREQIKQFVQSPRPGRSWVWRYSKTLDKNIVACLKCDRVYKTPNGSTSSIARHLRIGHGLKPTLLDEMATPAHKTKKPRVDALWNDVESDEMESGNDEVDEEGSPGMEECFKDDDDQNFDVEAMDFDGEDEKDDDNTHGKQKRSWIWTHIRQSTSMSARCRICHRKFGLINGTTTQFARHLSKYHGLDPSSPMVLLPQTSLKELTRLCSQDRALPVPTKTQKFKTLERSKRLRALQSDFFEEINNQISVCKLCQTRFRNQSLISRSLHLERKHGVNLEQEVKQEHDSVLDDNDDVPHSISKVEDAPALDHPIEVAESVEEILAKLIAVDGFPMDTLLKSAYINETLAQKNLAMPGTPQDLDAMLIKHAEHLKIKVGEELSNMTHMDLKFSLTLFEWKSEDDQIRIEVKCHGLEMSWNLGIVQEVPLMTDSMIMEAVKNVVQDFGLNFHRDIVACTTNGLNPLGAEHQKCLDQGINQAVSNVMFSGQPDGSLVPDIRDTLAKLKSDSVRNKTSGHNQHFINGRALERVLSQEQPRDLVQRKWMDVLEFLESILKPEVASRIKRLLTEEELTSLRNLVKMLALIRSGLEVLESSGLNLLSADNIVVEVLEGLAEVPHELSHTLREALSQAMEQLRNHDIVSLIKYISNPKALEQTEAHAFLKMSSREILERDIFRLETRLFRNLHKDRIPCLDRISAEMDDFESSGFLSADLKLLRQSLVTVSPTCRQRHSRGSMTTEKGSRGPSHISPQLEGALVFLKGYYDQSN</sequence>
<feature type="domain" description="BED-type" evidence="10">
    <location>
        <begin position="298"/>
        <end position="342"/>
    </location>
</feature>
<evidence type="ECO:0000313" key="12">
    <source>
        <dbReference type="Proteomes" id="UP000318571"/>
    </source>
</evidence>
<dbReference type="Proteomes" id="UP000318571">
    <property type="component" value="Chromosome 10"/>
</dbReference>
<dbReference type="PROSITE" id="PS50808">
    <property type="entry name" value="ZF_BED"/>
    <property type="match status" value="4"/>
</dbReference>
<gene>
    <name evidence="11" type="ORF">TCAL_14325</name>
</gene>
<keyword evidence="4" id="KW-0862">Zinc</keyword>
<feature type="compositionally biased region" description="Acidic residues" evidence="9">
    <location>
        <begin position="268"/>
        <end position="283"/>
    </location>
</feature>
<dbReference type="GO" id="GO:0008270">
    <property type="term" value="F:zinc ion binding"/>
    <property type="evidence" value="ECO:0007669"/>
    <property type="project" value="UniProtKB-KW"/>
</dbReference>
<dbReference type="GO" id="GO:0003677">
    <property type="term" value="F:DNA binding"/>
    <property type="evidence" value="ECO:0007669"/>
    <property type="project" value="InterPro"/>
</dbReference>
<keyword evidence="5" id="KW-0805">Transcription regulation</keyword>
<dbReference type="PANTHER" id="PTHR46481">
    <property type="entry name" value="ZINC FINGER BED DOMAIN-CONTAINING PROTEIN 4"/>
    <property type="match status" value="1"/>
</dbReference>
<feature type="domain" description="BED-type" evidence="10">
    <location>
        <begin position="642"/>
        <end position="693"/>
    </location>
</feature>
<feature type="domain" description="BED-type" evidence="10">
    <location>
        <begin position="1"/>
        <end position="45"/>
    </location>
</feature>
<dbReference type="InterPro" id="IPR003656">
    <property type="entry name" value="Znf_BED"/>
</dbReference>
<dbReference type="InterPro" id="IPR052035">
    <property type="entry name" value="ZnF_BED_domain_contain"/>
</dbReference>
<feature type="region of interest" description="Disordered" evidence="9">
    <location>
        <begin position="117"/>
        <end position="176"/>
    </location>
</feature>
<evidence type="ECO:0000313" key="11">
    <source>
        <dbReference type="EMBL" id="TRY63101.1"/>
    </source>
</evidence>
<keyword evidence="3 8" id="KW-0863">Zinc-finger</keyword>
<evidence type="ECO:0000256" key="1">
    <source>
        <dbReference type="ARBA" id="ARBA00004123"/>
    </source>
</evidence>
<comment type="caution">
    <text evidence="11">The sequence shown here is derived from an EMBL/GenBank/DDBJ whole genome shotgun (WGS) entry which is preliminary data.</text>
</comment>
<accession>A0A553NCC8</accession>
<feature type="compositionally biased region" description="Low complexity" evidence="9">
    <location>
        <begin position="140"/>
        <end position="168"/>
    </location>
</feature>
<feature type="compositionally biased region" description="Acidic residues" evidence="9">
    <location>
        <begin position="590"/>
        <end position="604"/>
    </location>
</feature>
<keyword evidence="7" id="KW-0539">Nucleus</keyword>
<proteinExistence type="predicted"/>
<reference evidence="11 12" key="1">
    <citation type="journal article" date="2018" name="Nat. Ecol. Evol.">
        <title>Genomic signatures of mitonuclear coevolution across populations of Tigriopus californicus.</title>
        <authorList>
            <person name="Barreto F.S."/>
            <person name="Watson E.T."/>
            <person name="Lima T.G."/>
            <person name="Willett C.S."/>
            <person name="Edmands S."/>
            <person name="Li W."/>
            <person name="Burton R.S."/>
        </authorList>
    </citation>
    <scope>NUCLEOTIDE SEQUENCE [LARGE SCALE GENOMIC DNA]</scope>
    <source>
        <strain evidence="11 12">San Diego</strain>
    </source>
</reference>
<feature type="region of interest" description="Disordered" evidence="9">
    <location>
        <begin position="46"/>
        <end position="74"/>
    </location>
</feature>
<evidence type="ECO:0000256" key="4">
    <source>
        <dbReference type="ARBA" id="ARBA00022833"/>
    </source>
</evidence>
<evidence type="ECO:0000256" key="9">
    <source>
        <dbReference type="SAM" id="MobiDB-lite"/>
    </source>
</evidence>
<feature type="region of interest" description="Disordered" evidence="9">
    <location>
        <begin position="590"/>
        <end position="614"/>
    </location>
</feature>
<evidence type="ECO:0000256" key="2">
    <source>
        <dbReference type="ARBA" id="ARBA00022723"/>
    </source>
</evidence>
<evidence type="ECO:0000256" key="8">
    <source>
        <dbReference type="PROSITE-ProRule" id="PRU00027"/>
    </source>
</evidence>
<evidence type="ECO:0000256" key="3">
    <source>
        <dbReference type="ARBA" id="ARBA00022771"/>
    </source>
</evidence>
<name>A0A553NCC8_TIGCA</name>
<keyword evidence="12" id="KW-1185">Reference proteome</keyword>
<feature type="region of interest" description="Disordered" evidence="9">
    <location>
        <begin position="244"/>
        <end position="293"/>
    </location>
</feature>
<dbReference type="SMART" id="SM00614">
    <property type="entry name" value="ZnF_BED"/>
    <property type="match status" value="7"/>
</dbReference>
<feature type="compositionally biased region" description="Pro residues" evidence="9">
    <location>
        <begin position="124"/>
        <end position="134"/>
    </location>
</feature>
<evidence type="ECO:0000256" key="5">
    <source>
        <dbReference type="ARBA" id="ARBA00023015"/>
    </source>
</evidence>
<evidence type="ECO:0000256" key="6">
    <source>
        <dbReference type="ARBA" id="ARBA00023163"/>
    </source>
</evidence>
<feature type="region of interest" description="Disordered" evidence="9">
    <location>
        <begin position="359"/>
        <end position="424"/>
    </location>
</feature>
<keyword evidence="2" id="KW-0479">Metal-binding</keyword>
<dbReference type="SUPFAM" id="SSF57667">
    <property type="entry name" value="beta-beta-alpha zinc fingers"/>
    <property type="match status" value="3"/>
</dbReference>